<organism evidence="1 2">
    <name type="scientific">Paraburkholderia piptadeniae</name>
    <dbReference type="NCBI Taxonomy" id="1701573"/>
    <lineage>
        <taxon>Bacteria</taxon>
        <taxon>Pseudomonadati</taxon>
        <taxon>Pseudomonadota</taxon>
        <taxon>Betaproteobacteria</taxon>
        <taxon>Burkholderiales</taxon>
        <taxon>Burkholderiaceae</taxon>
        <taxon>Paraburkholderia</taxon>
    </lineage>
</organism>
<evidence type="ECO:0000313" key="1">
    <source>
        <dbReference type="EMBL" id="SIT39334.1"/>
    </source>
</evidence>
<evidence type="ECO:0000313" key="2">
    <source>
        <dbReference type="Proteomes" id="UP000195569"/>
    </source>
</evidence>
<comment type="caution">
    <text evidence="1">The sequence shown here is derived from an EMBL/GenBank/DDBJ whole genome shotgun (WGS) entry which is preliminary data.</text>
</comment>
<keyword evidence="2" id="KW-1185">Reference proteome</keyword>
<name>A0A1N7RX82_9BURK</name>
<protein>
    <submittedName>
        <fullName evidence="1">Uncharacterized protein</fullName>
    </submittedName>
</protein>
<gene>
    <name evidence="1" type="ORF">BN2476_210146</name>
</gene>
<dbReference type="AlphaFoldDB" id="A0A1N7RX82"/>
<accession>A0A1N7RX82</accession>
<dbReference type="EMBL" id="CYGY02000021">
    <property type="protein sequence ID" value="SIT39334.1"/>
    <property type="molecule type" value="Genomic_DNA"/>
</dbReference>
<dbReference type="Proteomes" id="UP000195569">
    <property type="component" value="Unassembled WGS sequence"/>
</dbReference>
<proteinExistence type="predicted"/>
<reference evidence="1" key="1">
    <citation type="submission" date="2016-12" db="EMBL/GenBank/DDBJ databases">
        <authorList>
            <person name="Moulin L."/>
        </authorList>
    </citation>
    <scope>NUCLEOTIDE SEQUENCE [LARGE SCALE GENOMIC DNA]</scope>
    <source>
        <strain evidence="1">STM 7183</strain>
    </source>
</reference>
<sequence>MKRWVRDSSHVPKLRDDEAACVVYRGSDRGPPANLPFGPDAWGVWVTNSLGNDRGGFGDDESCTGPLGIMVYVDLTGAAFVKGAHPSERRHHDTIWQFQSTDLDWIEKRGHGCSR</sequence>